<dbReference type="InterPro" id="IPR036291">
    <property type="entry name" value="NAD(P)-bd_dom_sf"/>
</dbReference>
<evidence type="ECO:0000256" key="2">
    <source>
        <dbReference type="ARBA" id="ARBA00023027"/>
    </source>
</evidence>
<dbReference type="InterPro" id="IPR000669">
    <property type="entry name" value="Mannitol_DH"/>
</dbReference>
<dbReference type="RefSeq" id="WP_029343925.1">
    <property type="nucleotide sequence ID" value="NZ_JNLP01000001.1"/>
</dbReference>
<evidence type="ECO:0000313" key="7">
    <source>
        <dbReference type="Proteomes" id="UP000234865"/>
    </source>
</evidence>
<dbReference type="NCBIfam" id="NF002969">
    <property type="entry name" value="PRK03643.1"/>
    <property type="match status" value="1"/>
</dbReference>
<protein>
    <submittedName>
        <fullName evidence="6">Altronate oxidoreductase</fullName>
        <ecNumber evidence="6">1.1.1.58</ecNumber>
    </submittedName>
</protein>
<feature type="domain" description="Mannitol dehydrogenase N-terminal" evidence="4">
    <location>
        <begin position="17"/>
        <end position="256"/>
    </location>
</feature>
<keyword evidence="1 6" id="KW-0560">Oxidoreductase</keyword>
<comment type="catalytic activity">
    <reaction evidence="3">
        <text>D-mannitol 1-phosphate + NAD(+) = beta-D-fructose 6-phosphate + NADH + H(+)</text>
        <dbReference type="Rhea" id="RHEA:19661"/>
        <dbReference type="ChEBI" id="CHEBI:15378"/>
        <dbReference type="ChEBI" id="CHEBI:57540"/>
        <dbReference type="ChEBI" id="CHEBI:57634"/>
        <dbReference type="ChEBI" id="CHEBI:57945"/>
        <dbReference type="ChEBI" id="CHEBI:61381"/>
        <dbReference type="EC" id="1.1.1.17"/>
    </reaction>
</comment>
<dbReference type="SUPFAM" id="SSF48179">
    <property type="entry name" value="6-phosphogluconate dehydrogenase C-terminal domain-like"/>
    <property type="match status" value="1"/>
</dbReference>
<dbReference type="Pfam" id="PF08125">
    <property type="entry name" value="Mannitol_dh_C"/>
    <property type="match status" value="1"/>
</dbReference>
<dbReference type="Pfam" id="PF01232">
    <property type="entry name" value="Mannitol_dh"/>
    <property type="match status" value="1"/>
</dbReference>
<sequence>MKNIKDIEIKKENYPVKVIQFGEGNFLRAFIEWQIQQMNNKGLFKGSVAVVQPIERGMIDCLEEQNNNYTVVLEGLLEGKKIQSDEIISVINCTVNPYKDFEDYLKLADIESVEFIFSNTTEAGITYDDNDKLEDKPAKTYPAKLTQLLHRRFKNGMFGFQIIPCELIEHNGVNLKKIVLQYAQLWNLGEEFVAWINAENNFYSTLVDRIVPGFPHDNKEEVFARIGYEDNMLVKAEAFLLFVIEGNKKLEELLPLKKAGLNVIVTDDMQPYRERKVRLLNGPHTTMTPLALLAGVETVGNVMKDDDFLQFINDEMYDEISPMIALPKDELTMYIEAIKERFNNPFVRHELTSIALNSISKCEYRLLPTIIQNIERTGKVPKRITLAFAAWLYIYGPYGQMTVEPQDTPEVMAALKEMENSDDFVKSVLGHEDFWGVDLTKYPELVAQVKKNIDDIQEVGTRALVKKLTKVNN</sequence>
<dbReference type="InterPro" id="IPR008927">
    <property type="entry name" value="6-PGluconate_DH-like_C_sf"/>
</dbReference>
<dbReference type="InterPro" id="IPR013118">
    <property type="entry name" value="Mannitol_DH_C"/>
</dbReference>
<dbReference type="GO" id="GO:0005829">
    <property type="term" value="C:cytosol"/>
    <property type="evidence" value="ECO:0007669"/>
    <property type="project" value="TreeGrafter"/>
</dbReference>
<dbReference type="GO" id="GO:0019592">
    <property type="term" value="P:mannitol catabolic process"/>
    <property type="evidence" value="ECO:0007669"/>
    <property type="project" value="TreeGrafter"/>
</dbReference>
<dbReference type="AlphaFoldDB" id="A0A2N5WG00"/>
<accession>A0A2N5WG00</accession>
<name>A0A2N5WG00_LACLL</name>
<dbReference type="GO" id="GO:0008926">
    <property type="term" value="F:mannitol-1-phosphate 5-dehydrogenase activity"/>
    <property type="evidence" value="ECO:0007669"/>
    <property type="project" value="UniProtKB-EC"/>
</dbReference>
<dbReference type="SUPFAM" id="SSF51735">
    <property type="entry name" value="NAD(P)-binding Rossmann-fold domains"/>
    <property type="match status" value="1"/>
</dbReference>
<organism evidence="6 7">
    <name type="scientific">Lactococcus lactis subsp. lactis</name>
    <name type="common">Streptococcus lactis</name>
    <dbReference type="NCBI Taxonomy" id="1360"/>
    <lineage>
        <taxon>Bacteria</taxon>
        <taxon>Bacillati</taxon>
        <taxon>Bacillota</taxon>
        <taxon>Bacilli</taxon>
        <taxon>Lactobacillales</taxon>
        <taxon>Streptococcaceae</taxon>
        <taxon>Lactococcus</taxon>
    </lineage>
</organism>
<dbReference type="EMBL" id="PKRZ01000001">
    <property type="protein sequence ID" value="PLW61157.1"/>
    <property type="molecule type" value="Genomic_DNA"/>
</dbReference>
<dbReference type="PRINTS" id="PR00084">
    <property type="entry name" value="MTLDHDRGNASE"/>
</dbReference>
<evidence type="ECO:0000256" key="1">
    <source>
        <dbReference type="ARBA" id="ARBA00023002"/>
    </source>
</evidence>
<dbReference type="InterPro" id="IPR013131">
    <property type="entry name" value="Mannitol_DH_N"/>
</dbReference>
<keyword evidence="2" id="KW-0520">NAD</keyword>
<dbReference type="GO" id="GO:0009026">
    <property type="term" value="F:tagaturonate reductase activity"/>
    <property type="evidence" value="ECO:0007669"/>
    <property type="project" value="UniProtKB-EC"/>
</dbReference>
<gene>
    <name evidence="6" type="primary">uxaB</name>
    <name evidence="6" type="ORF">CYU10_002231</name>
</gene>
<evidence type="ECO:0000313" key="6">
    <source>
        <dbReference type="EMBL" id="PLW61157.1"/>
    </source>
</evidence>
<dbReference type="Gene3D" id="1.10.1040.10">
    <property type="entry name" value="N-(1-d-carboxylethyl)-l-norvaline Dehydrogenase, domain 2"/>
    <property type="match status" value="1"/>
</dbReference>
<comment type="caution">
    <text evidence="6">The sequence shown here is derived from an EMBL/GenBank/DDBJ whole genome shotgun (WGS) entry which is preliminary data.</text>
</comment>
<dbReference type="EC" id="1.1.1.58" evidence="6"/>
<evidence type="ECO:0000256" key="3">
    <source>
        <dbReference type="ARBA" id="ARBA00048615"/>
    </source>
</evidence>
<dbReference type="PANTHER" id="PTHR30524:SF0">
    <property type="entry name" value="ALTRONATE OXIDOREDUCTASE-RELATED"/>
    <property type="match status" value="1"/>
</dbReference>
<feature type="domain" description="Mannitol dehydrogenase C-terminal" evidence="5">
    <location>
        <begin position="268"/>
        <end position="456"/>
    </location>
</feature>
<dbReference type="PANTHER" id="PTHR30524">
    <property type="entry name" value="MANNITOL-1-PHOSPHATE 5-DEHYDROGENASE"/>
    <property type="match status" value="1"/>
</dbReference>
<dbReference type="Gene3D" id="3.40.50.720">
    <property type="entry name" value="NAD(P)-binding Rossmann-like Domain"/>
    <property type="match status" value="1"/>
</dbReference>
<reference evidence="7" key="1">
    <citation type="submission" date="2016-08" db="EMBL/GenBank/DDBJ databases">
        <title>Comparative genomics of Lactococcus lactis strain WFLU12 isolated from the gastrointestinal tract of wild olive flounder (Paralichythys olivaceus).</title>
        <authorList>
            <person name="Nguyen T.L."/>
            <person name="Kim D.-H."/>
        </authorList>
    </citation>
    <scope>NUCLEOTIDE SEQUENCE [LARGE SCALE GENOMIC DNA]</scope>
    <source>
        <strain evidence="7">WFLU12</strain>
    </source>
</reference>
<evidence type="ECO:0000259" key="4">
    <source>
        <dbReference type="Pfam" id="PF01232"/>
    </source>
</evidence>
<proteinExistence type="predicted"/>
<dbReference type="InterPro" id="IPR013328">
    <property type="entry name" value="6PGD_dom2"/>
</dbReference>
<dbReference type="Proteomes" id="UP000234865">
    <property type="component" value="Unassembled WGS sequence"/>
</dbReference>
<evidence type="ECO:0000259" key="5">
    <source>
        <dbReference type="Pfam" id="PF08125"/>
    </source>
</evidence>